<dbReference type="Proteomes" id="UP000219329">
    <property type="component" value="Unassembled WGS sequence"/>
</dbReference>
<reference evidence="1 2" key="1">
    <citation type="submission" date="2017-08" db="EMBL/GenBank/DDBJ databases">
        <title>Fine stratification of microbial communities through a metagenomic profile of the photic zone.</title>
        <authorList>
            <person name="Haro-Moreno J.M."/>
            <person name="Lopez-Perez M."/>
            <person name="De La Torre J."/>
            <person name="Picazo A."/>
            <person name="Camacho A."/>
            <person name="Rodriguez-Valera F."/>
        </authorList>
    </citation>
    <scope>NUCLEOTIDE SEQUENCE [LARGE SCALE GENOMIC DNA]</scope>
    <source>
        <strain evidence="1">MED-G28</strain>
    </source>
</reference>
<dbReference type="AlphaFoldDB" id="A0A2A5W9U3"/>
<accession>A0A2A5W9U3</accession>
<dbReference type="InterPro" id="IPR037175">
    <property type="entry name" value="KFase_sf"/>
</dbReference>
<dbReference type="EMBL" id="NTJZ01000012">
    <property type="protein sequence ID" value="PDH32926.1"/>
    <property type="molecule type" value="Genomic_DNA"/>
</dbReference>
<dbReference type="GO" id="GO:0004061">
    <property type="term" value="F:arylformamidase activity"/>
    <property type="evidence" value="ECO:0007669"/>
    <property type="project" value="InterPro"/>
</dbReference>
<evidence type="ECO:0000313" key="2">
    <source>
        <dbReference type="Proteomes" id="UP000219329"/>
    </source>
</evidence>
<evidence type="ECO:0000313" key="1">
    <source>
        <dbReference type="EMBL" id="PDH32926.1"/>
    </source>
</evidence>
<dbReference type="Gene3D" id="3.50.30.50">
    <property type="entry name" value="Putative cyclase"/>
    <property type="match status" value="1"/>
</dbReference>
<proteinExistence type="predicted"/>
<dbReference type="SUPFAM" id="SSF102198">
    <property type="entry name" value="Putative cyclase"/>
    <property type="match status" value="1"/>
</dbReference>
<sequence length="322" mass="34895">MKRSVFYGFVALFFLGLGLTKLSAQSNHDISSAQVDQWMQDLSNWGRWGANDELGTLNLITNEKRIEATQLVRSGVSVSLAHNYTVDRSLDDPLPFDQVVTSLDQGVEAVMERVSFSYHGGIHSHLDSLCHVLKNNQMYNGYTADEVTAAGCHKLDITGVKEGILTRGVLLDIAKLKGVDYLPPGTPVYIEDLEAAEQQAGIRVGPGDVLFVRTGRWATPEGSGPGSSGIHASVAPWLHERGIAVLGGDYANEVIPSQVEGNFLPVHELTIVAMGIRLFDNLDLEAVAVEAERQNRWEFMLTAAPIPVEGGAGSPMNPIATF</sequence>
<name>A0A2A5W9U3_9GAMM</name>
<protein>
    <submittedName>
        <fullName evidence="1">Cyclase</fullName>
    </submittedName>
</protein>
<comment type="caution">
    <text evidence="1">The sequence shown here is derived from an EMBL/GenBank/DDBJ whole genome shotgun (WGS) entry which is preliminary data.</text>
</comment>
<organism evidence="1 2">
    <name type="scientific">OM182 bacterium MED-G28</name>
    <dbReference type="NCBI Taxonomy" id="1986256"/>
    <lineage>
        <taxon>Bacteria</taxon>
        <taxon>Pseudomonadati</taxon>
        <taxon>Pseudomonadota</taxon>
        <taxon>Gammaproteobacteria</taxon>
        <taxon>OMG group</taxon>
        <taxon>OM182 clade</taxon>
    </lineage>
</organism>
<dbReference type="PANTHER" id="PTHR34861">
    <property type="match status" value="1"/>
</dbReference>
<gene>
    <name evidence="1" type="ORF">CNF02_10635</name>
</gene>
<dbReference type="PANTHER" id="PTHR34861:SF10">
    <property type="entry name" value="CYCLASE"/>
    <property type="match status" value="1"/>
</dbReference>
<dbReference type="Pfam" id="PF04199">
    <property type="entry name" value="Cyclase"/>
    <property type="match status" value="1"/>
</dbReference>
<dbReference type="GO" id="GO:0019441">
    <property type="term" value="P:L-tryptophan catabolic process to kynurenine"/>
    <property type="evidence" value="ECO:0007669"/>
    <property type="project" value="InterPro"/>
</dbReference>
<dbReference type="InterPro" id="IPR007325">
    <property type="entry name" value="KFase/CYL"/>
</dbReference>